<evidence type="ECO:0000256" key="5">
    <source>
        <dbReference type="ARBA" id="ARBA00047471"/>
    </source>
</evidence>
<dbReference type="Pfam" id="PF00862">
    <property type="entry name" value="GT-B_Sucrose_synth"/>
    <property type="match status" value="1"/>
</dbReference>
<comment type="similarity">
    <text evidence="1">Belongs to the glycosyltransferase 1 family.</text>
</comment>
<dbReference type="EC" id="2.4.1.14" evidence="2"/>
<keyword evidence="9" id="KW-1185">Reference proteome</keyword>
<dbReference type="InterPro" id="IPR000368">
    <property type="entry name" value="Sucrose_synth_GT-B1"/>
</dbReference>
<evidence type="ECO:0000256" key="3">
    <source>
        <dbReference type="ARBA" id="ARBA00022676"/>
    </source>
</evidence>
<dbReference type="EMBL" id="FNGO01000010">
    <property type="protein sequence ID" value="SDL86510.1"/>
    <property type="molecule type" value="Genomic_DNA"/>
</dbReference>
<dbReference type="AlphaFoldDB" id="A0A1G9NJG9"/>
<dbReference type="PANTHER" id="PTHR46039">
    <property type="entry name" value="SUCROSE-PHOSPHATE SYNTHASE 3-RELATED"/>
    <property type="match status" value="1"/>
</dbReference>
<evidence type="ECO:0000256" key="2">
    <source>
        <dbReference type="ARBA" id="ARBA00012536"/>
    </source>
</evidence>
<evidence type="ECO:0000256" key="1">
    <source>
        <dbReference type="ARBA" id="ARBA00006530"/>
    </source>
</evidence>
<sequence length="502" mass="57128">MAKKPQLIAFLNPQGNFDPGDSYWTEHPDFGGQLVYVKEVALALAESHGVRVDILTRRIKDTDWPEFSERIEKYPRSDRVRIVRIPFGGDAFLNKEQLWPHIIDYVDGIEHFYDEEGEFPDIATTHYGDGGLAGAMLFERKQIPFTFTGHSLGAQKMDKLNVSSENLEEMLDRFNFHLRIAAERLSMNNSATIFVSTEQERKTQYTHPAYDDVVDIEDDDSFSVVPPGVNLDVFHSEKDSKDHEIKQRIEKKLKRDLDSGREDKPAVIAASRLDAKKNHAGLVKAFAASPELQEEVNLVMTLRGIDNPFAGYDQADEDEKKILDEIMGIIRNNDLEGKVSMFSLASQQELASCYRVLAEKKSIFALVSFHEPFGLAPIEAMASGLPVVATENGGPEEILYEDDQDYGVLVNPEDPEDISRGLLEIVNSEDDWQYYHRAGQKRVENKYTWEATAARYLERLSSILAQPDRYLPKNFEKVPAYFFDSGEENELIELLKDVYPMD</sequence>
<name>A0A1G9NJG9_9FIRM</name>
<dbReference type="Proteomes" id="UP000199476">
    <property type="component" value="Unassembled WGS sequence"/>
</dbReference>
<dbReference type="STRING" id="321763.SAMN04488692_11093"/>
<dbReference type="GO" id="GO:0046524">
    <property type="term" value="F:sucrose-phosphate synthase activity"/>
    <property type="evidence" value="ECO:0007669"/>
    <property type="project" value="UniProtKB-EC"/>
</dbReference>
<dbReference type="OrthoDB" id="9795068at2"/>
<feature type="domain" description="Glycosyl transferase family 1" evidence="6">
    <location>
        <begin position="261"/>
        <end position="441"/>
    </location>
</feature>
<dbReference type="PANTHER" id="PTHR46039:SF5">
    <property type="entry name" value="SUCROSE-PHOSPHATE SYNTHASE 3-RELATED"/>
    <property type="match status" value="1"/>
</dbReference>
<dbReference type="SUPFAM" id="SSF53756">
    <property type="entry name" value="UDP-Glycosyltransferase/glycogen phosphorylase"/>
    <property type="match status" value="1"/>
</dbReference>
<accession>A0A1G9NJG9</accession>
<proteinExistence type="inferred from homology"/>
<evidence type="ECO:0000313" key="8">
    <source>
        <dbReference type="EMBL" id="SDL86510.1"/>
    </source>
</evidence>
<protein>
    <recommendedName>
        <fullName evidence="2">sucrose-phosphate synthase</fullName>
        <ecNumber evidence="2">2.4.1.14</ecNumber>
    </recommendedName>
</protein>
<organism evidence="8 9">
    <name type="scientific">Halarsenatibacter silvermanii</name>
    <dbReference type="NCBI Taxonomy" id="321763"/>
    <lineage>
        <taxon>Bacteria</taxon>
        <taxon>Bacillati</taxon>
        <taxon>Bacillota</taxon>
        <taxon>Clostridia</taxon>
        <taxon>Halanaerobiales</taxon>
        <taxon>Halarsenatibacteraceae</taxon>
        <taxon>Halarsenatibacter</taxon>
    </lineage>
</organism>
<dbReference type="InterPro" id="IPR001296">
    <property type="entry name" value="Glyco_trans_1"/>
</dbReference>
<keyword evidence="3" id="KW-0328">Glycosyltransferase</keyword>
<evidence type="ECO:0000259" key="7">
    <source>
        <dbReference type="Pfam" id="PF00862"/>
    </source>
</evidence>
<evidence type="ECO:0000259" key="6">
    <source>
        <dbReference type="Pfam" id="PF00534"/>
    </source>
</evidence>
<feature type="domain" description="Sucrose synthase first GT-B" evidence="7">
    <location>
        <begin position="26"/>
        <end position="251"/>
    </location>
</feature>
<gene>
    <name evidence="8" type="ORF">SAMN04488692_11093</name>
</gene>
<dbReference type="Pfam" id="PF00534">
    <property type="entry name" value="Glycos_transf_1"/>
    <property type="match status" value="1"/>
</dbReference>
<evidence type="ECO:0000256" key="4">
    <source>
        <dbReference type="ARBA" id="ARBA00022679"/>
    </source>
</evidence>
<dbReference type="Gene3D" id="3.40.50.2000">
    <property type="entry name" value="Glycogen Phosphorylase B"/>
    <property type="match status" value="2"/>
</dbReference>
<comment type="catalytic activity">
    <reaction evidence="5">
        <text>beta-D-fructose 6-phosphate + UDP-alpha-D-glucose = sucrose 6(F)-phosphate + UDP + H(+)</text>
        <dbReference type="Rhea" id="RHEA:22172"/>
        <dbReference type="ChEBI" id="CHEBI:15378"/>
        <dbReference type="ChEBI" id="CHEBI:57634"/>
        <dbReference type="ChEBI" id="CHEBI:57723"/>
        <dbReference type="ChEBI" id="CHEBI:58223"/>
        <dbReference type="ChEBI" id="CHEBI:58885"/>
        <dbReference type="EC" id="2.4.1.14"/>
    </reaction>
</comment>
<reference evidence="8 9" key="1">
    <citation type="submission" date="2016-10" db="EMBL/GenBank/DDBJ databases">
        <authorList>
            <person name="de Groot N.N."/>
        </authorList>
    </citation>
    <scope>NUCLEOTIDE SEQUENCE [LARGE SCALE GENOMIC DNA]</scope>
    <source>
        <strain evidence="8 9">SLAS-1</strain>
    </source>
</reference>
<dbReference type="InterPro" id="IPR044161">
    <property type="entry name" value="SPS"/>
</dbReference>
<dbReference type="RefSeq" id="WP_089760145.1">
    <property type="nucleotide sequence ID" value="NZ_FNGO01000010.1"/>
</dbReference>
<keyword evidence="4" id="KW-0808">Transferase</keyword>
<evidence type="ECO:0000313" key="9">
    <source>
        <dbReference type="Proteomes" id="UP000199476"/>
    </source>
</evidence>